<gene>
    <name evidence="7" type="ORF">EDC35_105124</name>
</gene>
<dbReference type="FunFam" id="3.30.70.2740:FF:000001">
    <property type="entry name" value="D-lactate dehydrogenase mitochondrial"/>
    <property type="match status" value="1"/>
</dbReference>
<dbReference type="GO" id="GO:0071949">
    <property type="term" value="F:FAD binding"/>
    <property type="evidence" value="ECO:0007669"/>
    <property type="project" value="InterPro"/>
</dbReference>
<dbReference type="InterPro" id="IPR016166">
    <property type="entry name" value="FAD-bd_PCMH"/>
</dbReference>
<dbReference type="Gene3D" id="3.30.70.2190">
    <property type="match status" value="1"/>
</dbReference>
<dbReference type="SUPFAM" id="SSF56176">
    <property type="entry name" value="FAD-binding/transporter-associated domain-like"/>
    <property type="match status" value="1"/>
</dbReference>
<dbReference type="InterPro" id="IPR051914">
    <property type="entry name" value="FAD-linked_OxidoTrans_Type4"/>
</dbReference>
<dbReference type="InterPro" id="IPR016167">
    <property type="entry name" value="FAD-bd_PCMH_sub1"/>
</dbReference>
<protein>
    <submittedName>
        <fullName evidence="7">D-lactate dehydrogenase</fullName>
    </submittedName>
</protein>
<evidence type="ECO:0000259" key="6">
    <source>
        <dbReference type="PROSITE" id="PS51387"/>
    </source>
</evidence>
<dbReference type="InterPro" id="IPR036318">
    <property type="entry name" value="FAD-bd_PCMH-like_sf"/>
</dbReference>
<dbReference type="Gene3D" id="3.30.70.2740">
    <property type="match status" value="1"/>
</dbReference>
<comment type="caution">
    <text evidence="7">The sequence shown here is derived from an EMBL/GenBank/DDBJ whole genome shotgun (WGS) entry which is preliminary data.</text>
</comment>
<dbReference type="InterPro" id="IPR006094">
    <property type="entry name" value="Oxid_FAD_bind_N"/>
</dbReference>
<accession>A0A4R3MWP3</accession>
<dbReference type="SUPFAM" id="SSF55103">
    <property type="entry name" value="FAD-linked oxidases, C-terminal domain"/>
    <property type="match status" value="1"/>
</dbReference>
<keyword evidence="5" id="KW-0560">Oxidoreductase</keyword>
<sequence>MSPASSAWSNSLNTLSNPPPELSAGFRATLARIAGDGCLLTDPADCWPYGYDNSRRHARPQAVVFATNEAQLAALVRLCCESDVPLIARGRGTGTTGATVPDRGGIVLSFERMDQILRIAPGDRLAVVQPGVLNAQLQQAAGAAGFFWPPDPTSAATCTIGGNLAYNSAGPRAVKYGTPRDNTLGLRAIDGHGDTFRTGVLTTKGVVGYDLTRLIIGSEGTLALITEATLKLTPLPETSRTLRAVYADIHAAAHAVSAIMAQPVTPCALEFMDGAALATVRHYAGLDLPDGAGALLMIEVDGPSAGIDEALSAVMAAARNAGLIELRRAETAAEVAALWKTRKALSPALRHIAPKKINEDVVVPVSRMGEFIDGLARLSDESGIRIVNFGHAGNGNIHVNLLIDPDDPQEVARAASCLDAVFALVLRLDGTLSGEHGVGLEKRDFVAREIDPVALRLMREIKDRFDPAGILNPGKGLPEG</sequence>
<dbReference type="Pfam" id="PF02913">
    <property type="entry name" value="FAD-oxidase_C"/>
    <property type="match status" value="1"/>
</dbReference>
<dbReference type="Gene3D" id="1.10.45.10">
    <property type="entry name" value="Vanillyl-alcohol Oxidase, Chain A, domain 4"/>
    <property type="match status" value="1"/>
</dbReference>
<evidence type="ECO:0000313" key="8">
    <source>
        <dbReference type="Proteomes" id="UP000295717"/>
    </source>
</evidence>
<evidence type="ECO:0000313" key="7">
    <source>
        <dbReference type="EMBL" id="TCT20685.1"/>
    </source>
</evidence>
<dbReference type="Gene3D" id="3.30.43.10">
    <property type="entry name" value="Uridine Diphospho-n-acetylenolpyruvylglucosamine Reductase, domain 2"/>
    <property type="match status" value="1"/>
</dbReference>
<comment type="similarity">
    <text evidence="2">Belongs to the FAD-binding oxidoreductase/transferase type 4 family.</text>
</comment>
<keyword evidence="8" id="KW-1185">Reference proteome</keyword>
<dbReference type="Proteomes" id="UP000295717">
    <property type="component" value="Unassembled WGS sequence"/>
</dbReference>
<keyword evidence="3" id="KW-0285">Flavoprotein</keyword>
<dbReference type="PANTHER" id="PTHR42934:SF2">
    <property type="entry name" value="GLYCOLATE OXIDASE SUBUNIT GLCD"/>
    <property type="match status" value="1"/>
</dbReference>
<proteinExistence type="inferred from homology"/>
<evidence type="ECO:0000256" key="4">
    <source>
        <dbReference type="ARBA" id="ARBA00022827"/>
    </source>
</evidence>
<evidence type="ECO:0000256" key="2">
    <source>
        <dbReference type="ARBA" id="ARBA00008000"/>
    </source>
</evidence>
<dbReference type="OrthoDB" id="9811557at2"/>
<evidence type="ECO:0000256" key="5">
    <source>
        <dbReference type="ARBA" id="ARBA00023002"/>
    </source>
</evidence>
<dbReference type="FunFam" id="1.10.45.10:FF:000001">
    <property type="entry name" value="D-lactate dehydrogenase mitochondrial"/>
    <property type="match status" value="1"/>
</dbReference>
<dbReference type="GO" id="GO:0016491">
    <property type="term" value="F:oxidoreductase activity"/>
    <property type="evidence" value="ECO:0007669"/>
    <property type="project" value="UniProtKB-KW"/>
</dbReference>
<dbReference type="PANTHER" id="PTHR42934">
    <property type="entry name" value="GLYCOLATE OXIDASE SUBUNIT GLCD"/>
    <property type="match status" value="1"/>
</dbReference>
<dbReference type="InterPro" id="IPR016171">
    <property type="entry name" value="Vanillyl_alc_oxidase_C-sub2"/>
</dbReference>
<dbReference type="AlphaFoldDB" id="A0A4R3MWP3"/>
<dbReference type="InterPro" id="IPR004113">
    <property type="entry name" value="FAD-bd_oxidored_4_C"/>
</dbReference>
<dbReference type="EMBL" id="SMAO01000005">
    <property type="protein sequence ID" value="TCT20685.1"/>
    <property type="molecule type" value="Genomic_DNA"/>
</dbReference>
<organism evidence="7 8">
    <name type="scientific">Thiobaca trueperi</name>
    <dbReference type="NCBI Taxonomy" id="127458"/>
    <lineage>
        <taxon>Bacteria</taxon>
        <taxon>Pseudomonadati</taxon>
        <taxon>Pseudomonadota</taxon>
        <taxon>Gammaproteobacteria</taxon>
        <taxon>Chromatiales</taxon>
        <taxon>Chromatiaceae</taxon>
        <taxon>Thiobaca</taxon>
    </lineage>
</organism>
<keyword evidence="4" id="KW-0274">FAD</keyword>
<feature type="domain" description="FAD-binding PCMH-type" evidence="6">
    <location>
        <begin position="56"/>
        <end position="235"/>
    </location>
</feature>
<name>A0A4R3MWP3_9GAMM</name>
<comment type="cofactor">
    <cofactor evidence="1">
        <name>FAD</name>
        <dbReference type="ChEBI" id="CHEBI:57692"/>
    </cofactor>
</comment>
<dbReference type="InterPro" id="IPR016164">
    <property type="entry name" value="FAD-linked_Oxase-like_C"/>
</dbReference>
<dbReference type="InterPro" id="IPR016169">
    <property type="entry name" value="FAD-bd_PCMH_sub2"/>
</dbReference>
<evidence type="ECO:0000256" key="1">
    <source>
        <dbReference type="ARBA" id="ARBA00001974"/>
    </source>
</evidence>
<evidence type="ECO:0000256" key="3">
    <source>
        <dbReference type="ARBA" id="ARBA00022630"/>
    </source>
</evidence>
<reference evidence="7 8" key="1">
    <citation type="submission" date="2019-03" db="EMBL/GenBank/DDBJ databases">
        <title>Genomic Encyclopedia of Type Strains, Phase IV (KMG-IV): sequencing the most valuable type-strain genomes for metagenomic binning, comparative biology and taxonomic classification.</title>
        <authorList>
            <person name="Goeker M."/>
        </authorList>
    </citation>
    <scope>NUCLEOTIDE SEQUENCE [LARGE SCALE GENOMIC DNA]</scope>
    <source>
        <strain evidence="7 8">DSM 13587</strain>
    </source>
</reference>
<dbReference type="Gene3D" id="3.30.465.10">
    <property type="match status" value="1"/>
</dbReference>
<dbReference type="RefSeq" id="WP_132977298.1">
    <property type="nucleotide sequence ID" value="NZ_SMAO01000005.1"/>
</dbReference>
<dbReference type="PROSITE" id="PS51387">
    <property type="entry name" value="FAD_PCMH"/>
    <property type="match status" value="1"/>
</dbReference>
<dbReference type="Pfam" id="PF01565">
    <property type="entry name" value="FAD_binding_4"/>
    <property type="match status" value="1"/>
</dbReference>